<dbReference type="AlphaFoldDB" id="A0A7Z0D462"/>
<organism evidence="1 2">
    <name type="scientific">Spelaeicoccus albus</name>
    <dbReference type="NCBI Taxonomy" id="1280376"/>
    <lineage>
        <taxon>Bacteria</taxon>
        <taxon>Bacillati</taxon>
        <taxon>Actinomycetota</taxon>
        <taxon>Actinomycetes</taxon>
        <taxon>Micrococcales</taxon>
        <taxon>Brevibacteriaceae</taxon>
        <taxon>Spelaeicoccus</taxon>
    </lineage>
</organism>
<dbReference type="GO" id="GO:0097367">
    <property type="term" value="F:carbohydrate derivative binding"/>
    <property type="evidence" value="ECO:0007669"/>
    <property type="project" value="InterPro"/>
</dbReference>
<gene>
    <name evidence="1" type="ORF">BJY26_002835</name>
</gene>
<dbReference type="RefSeq" id="WP_179428865.1">
    <property type="nucleotide sequence ID" value="NZ_JACBZP010000001.1"/>
</dbReference>
<dbReference type="GO" id="GO:0004347">
    <property type="term" value="F:glucose-6-phosphate isomerase activity"/>
    <property type="evidence" value="ECO:0007669"/>
    <property type="project" value="UniProtKB-EC"/>
</dbReference>
<keyword evidence="1" id="KW-0413">Isomerase</keyword>
<keyword evidence="2" id="KW-1185">Reference proteome</keyword>
<dbReference type="EC" id="5.3.1.9" evidence="1"/>
<protein>
    <submittedName>
        <fullName evidence="1">Glucose-6-phosphate isomerase</fullName>
        <ecNumber evidence="1">5.3.1.9</ecNumber>
    </submittedName>
</protein>
<dbReference type="GO" id="GO:1901135">
    <property type="term" value="P:carbohydrate derivative metabolic process"/>
    <property type="evidence" value="ECO:0007669"/>
    <property type="project" value="InterPro"/>
</dbReference>
<dbReference type="SUPFAM" id="SSF53697">
    <property type="entry name" value="SIS domain"/>
    <property type="match status" value="1"/>
</dbReference>
<sequence>MPPKSLADADAADGLLRLNFGYPDQDAYAEIVDVLTEERVARRLSVADRTLWSDEPVAEADLSWISAPSATDLASDIESLRSRVVAEGLDVVVLIADDGTAPGARLAAGQTALTVIDGFDPEQIEAALDGDLGRTLLVAQSSADSDLVTAVLGAFESTMTEAGIDFPSRVVAVAPSQSELGRRARNDTFRAAFDADGSLAGAFGALGPYGLVAAGLAGADIRRLLSDAASVEPDLQTDSADNPALRLGALLGMAHWRHTDKVVVADNASGVPELSGWVAQLIAESTGKSDVGLLPVAVRGVRSPGFADAGADATVAFLGEPDDSPQPTSGLGVSVAGPAGAQVLVWQYALAVTARMIGVGPFEQQLVALESAGEPQELVSDGAAVVYGDPHHFRGVRTAAEALDVLIRQVPDYGYLGVLAYLGGGDGADRVRDAVADATGIQTAVGRGSGMLDALGSYFALGRDNGAVLILTAAADVDVPTGNGTFGHAEVALARGAHGVLNDRRRPALRLHLADRHGAIDDLITTIHQQLSREVR</sequence>
<dbReference type="InterPro" id="IPR046348">
    <property type="entry name" value="SIS_dom_sf"/>
</dbReference>
<dbReference type="Gene3D" id="3.40.50.10490">
    <property type="entry name" value="Glucose-6-phosphate isomerase like protein, domain 1"/>
    <property type="match status" value="1"/>
</dbReference>
<accession>A0A7Z0D462</accession>
<proteinExistence type="predicted"/>
<evidence type="ECO:0000313" key="1">
    <source>
        <dbReference type="EMBL" id="NYI68529.1"/>
    </source>
</evidence>
<reference evidence="1 2" key="1">
    <citation type="submission" date="2020-07" db="EMBL/GenBank/DDBJ databases">
        <title>Sequencing the genomes of 1000 actinobacteria strains.</title>
        <authorList>
            <person name="Klenk H.-P."/>
        </authorList>
    </citation>
    <scope>NUCLEOTIDE SEQUENCE [LARGE SCALE GENOMIC DNA]</scope>
    <source>
        <strain evidence="1 2">DSM 26341</strain>
    </source>
</reference>
<comment type="caution">
    <text evidence="1">The sequence shown here is derived from an EMBL/GenBank/DDBJ whole genome shotgun (WGS) entry which is preliminary data.</text>
</comment>
<dbReference type="Proteomes" id="UP000539111">
    <property type="component" value="Unassembled WGS sequence"/>
</dbReference>
<name>A0A7Z0D462_9MICO</name>
<dbReference type="EMBL" id="JACBZP010000001">
    <property type="protein sequence ID" value="NYI68529.1"/>
    <property type="molecule type" value="Genomic_DNA"/>
</dbReference>
<evidence type="ECO:0000313" key="2">
    <source>
        <dbReference type="Proteomes" id="UP000539111"/>
    </source>
</evidence>